<feature type="repeat" description="TPR" evidence="1">
    <location>
        <begin position="358"/>
        <end position="391"/>
    </location>
</feature>
<feature type="region of interest" description="Disordered" evidence="2">
    <location>
        <begin position="474"/>
        <end position="500"/>
    </location>
</feature>
<proteinExistence type="predicted"/>
<feature type="chain" id="PRO_5008088638" evidence="3">
    <location>
        <begin position="34"/>
        <end position="500"/>
    </location>
</feature>
<feature type="signal peptide" evidence="3">
    <location>
        <begin position="1"/>
        <end position="33"/>
    </location>
</feature>
<keyword evidence="5" id="KW-1185">Reference proteome</keyword>
<dbReference type="Pfam" id="PF13181">
    <property type="entry name" value="TPR_8"/>
    <property type="match status" value="1"/>
</dbReference>
<dbReference type="Proteomes" id="UP000078486">
    <property type="component" value="Unassembled WGS sequence"/>
</dbReference>
<dbReference type="EMBL" id="LRRQ01000143">
    <property type="protein sequence ID" value="OAM88154.1"/>
    <property type="molecule type" value="Genomic_DNA"/>
</dbReference>
<keyword evidence="1" id="KW-0802">TPR repeat</keyword>
<evidence type="ECO:0000313" key="5">
    <source>
        <dbReference type="Proteomes" id="UP000078486"/>
    </source>
</evidence>
<dbReference type="OrthoDB" id="191165at2"/>
<gene>
    <name evidence="4" type="ORF">AW736_18420</name>
</gene>
<feature type="compositionally biased region" description="Polar residues" evidence="2">
    <location>
        <begin position="482"/>
        <end position="500"/>
    </location>
</feature>
<dbReference type="InterPro" id="IPR011990">
    <property type="entry name" value="TPR-like_helical_dom_sf"/>
</dbReference>
<evidence type="ECO:0000256" key="3">
    <source>
        <dbReference type="SAM" id="SignalP"/>
    </source>
</evidence>
<protein>
    <submittedName>
        <fullName evidence="4">Uncharacterized protein</fullName>
    </submittedName>
</protein>
<dbReference type="STRING" id="1184151.AW736_18420"/>
<dbReference type="Gene3D" id="1.25.40.10">
    <property type="entry name" value="Tetratricopeptide repeat domain"/>
    <property type="match status" value="2"/>
</dbReference>
<name>A0A178IDQ6_9BACT</name>
<sequence length="500" mass="56478">MTFFKSIFPRQSVLKMVLLLAGFAIPSWMAAQADEKPQLSDKVSEQVAALGKMLNDKQYDQLVDAVDKLIAQAKPNSFDIAYLSQMKVQAYLYKSAYAAAIAPLETALSLSERYKYFEKRGELELRWLLAQLYAQEAAMEKNPEVKRAKYNKAYETVRQWLNETPKPTVEALLFSASILYSQATDNADTPDLARLALAENECRKGLLLEVKPREQLYTLLIATLQVQSQALMVEAEKDEKAGKDSAAEKKAQGVAKLMEASKYLELLVQQNPNNSQYWGQLLNPYLIQAESLKEGTLQRQDAYAKAIITIERAQKAGFLKTPEDYFRLVGIYFNSNQFEGAIDLLESGLRDGRIEPTQKNWEMLAQTYVQIKDEKKALNSYKEIAKMFPKEGTIDMQIGNLLYNLDNYPEALKYMQSAVDKGVPRPGPLQFFIAYLMFELKQLDDAKAAVDKALTLAPESREAKDLKQAIDDAIKDRDARLNRNQPQQATAASKPTNKQA</sequence>
<evidence type="ECO:0000256" key="1">
    <source>
        <dbReference type="PROSITE-ProRule" id="PRU00339"/>
    </source>
</evidence>
<evidence type="ECO:0000256" key="2">
    <source>
        <dbReference type="SAM" id="MobiDB-lite"/>
    </source>
</evidence>
<organism evidence="4 5">
    <name type="scientific">Termitidicoccus mucosus</name>
    <dbReference type="NCBI Taxonomy" id="1184151"/>
    <lineage>
        <taxon>Bacteria</taxon>
        <taxon>Pseudomonadati</taxon>
        <taxon>Verrucomicrobiota</taxon>
        <taxon>Opitutia</taxon>
        <taxon>Opitutales</taxon>
        <taxon>Opitutaceae</taxon>
        <taxon>Termitidicoccus</taxon>
    </lineage>
</organism>
<reference evidence="4 5" key="1">
    <citation type="submission" date="2016-01" db="EMBL/GenBank/DDBJ databases">
        <title>High potential of lignocellulose degradation of a new Verrucomicrobia species.</title>
        <authorList>
            <person name="Wang Y."/>
            <person name="Shi Y."/>
            <person name="Qiu Z."/>
            <person name="Liu S."/>
            <person name="Yang H."/>
        </authorList>
    </citation>
    <scope>NUCLEOTIDE SEQUENCE [LARGE SCALE GENOMIC DNA]</scope>
    <source>
        <strain evidence="4 5">TSB47</strain>
    </source>
</reference>
<evidence type="ECO:0000313" key="4">
    <source>
        <dbReference type="EMBL" id="OAM88154.1"/>
    </source>
</evidence>
<dbReference type="AlphaFoldDB" id="A0A178IDQ6"/>
<dbReference type="InterPro" id="IPR019734">
    <property type="entry name" value="TPR_rpt"/>
</dbReference>
<dbReference type="RefSeq" id="WP_068771775.1">
    <property type="nucleotide sequence ID" value="NZ_CP109796.1"/>
</dbReference>
<dbReference type="SUPFAM" id="SSF81901">
    <property type="entry name" value="HCP-like"/>
    <property type="match status" value="1"/>
</dbReference>
<accession>A0A178IDQ6</accession>
<dbReference type="PROSITE" id="PS50005">
    <property type="entry name" value="TPR"/>
    <property type="match status" value="1"/>
</dbReference>
<keyword evidence="3" id="KW-0732">Signal</keyword>
<comment type="caution">
    <text evidence="4">The sequence shown here is derived from an EMBL/GenBank/DDBJ whole genome shotgun (WGS) entry which is preliminary data.</text>
</comment>